<feature type="binding site" evidence="12">
    <location>
        <position position="162"/>
    </location>
    <ligand>
        <name>Zn(2+)</name>
        <dbReference type="ChEBI" id="CHEBI:29105"/>
        <note>catalytic</note>
    </ligand>
</feature>
<evidence type="ECO:0000256" key="3">
    <source>
        <dbReference type="ARBA" id="ARBA00022729"/>
    </source>
</evidence>
<evidence type="ECO:0000313" key="15">
    <source>
        <dbReference type="EMBL" id="TWW62832.1"/>
    </source>
</evidence>
<keyword evidence="8" id="KW-1015">Disulfide bond</keyword>
<feature type="chain" id="PRO_5023160367" description="Metalloendopeptidase" evidence="13">
    <location>
        <begin position="19"/>
        <end position="291"/>
    </location>
</feature>
<gene>
    <name evidence="15" type="ORF">D4764_04G0014790</name>
</gene>
<dbReference type="GO" id="GO:0004222">
    <property type="term" value="F:metalloendopeptidase activity"/>
    <property type="evidence" value="ECO:0007669"/>
    <property type="project" value="UniProtKB-UniRule"/>
</dbReference>
<dbReference type="AlphaFoldDB" id="A0A5C6N5Y4"/>
<dbReference type="SMART" id="SM00235">
    <property type="entry name" value="ZnMc"/>
    <property type="match status" value="1"/>
</dbReference>
<dbReference type="PANTHER" id="PTHR10127">
    <property type="entry name" value="DISCOIDIN, CUB, EGF, LAMININ , AND ZINC METALLOPROTEASE DOMAIN CONTAINING"/>
    <property type="match status" value="1"/>
</dbReference>
<dbReference type="GO" id="GO:0006508">
    <property type="term" value="P:proteolysis"/>
    <property type="evidence" value="ECO:0007669"/>
    <property type="project" value="UniProtKB-KW"/>
</dbReference>
<name>A0A5C6N5Y4_9TELE</name>
<keyword evidence="9" id="KW-0325">Glycoprotein</keyword>
<dbReference type="EMBL" id="RHFK02000017">
    <property type="protein sequence ID" value="TWW62832.1"/>
    <property type="molecule type" value="Genomic_DNA"/>
</dbReference>
<dbReference type="EC" id="3.4.24.-" evidence="13"/>
<keyword evidence="10" id="KW-0968">Cytoplasmic vesicle</keyword>
<dbReference type="PROSITE" id="PS51864">
    <property type="entry name" value="ASTACIN"/>
    <property type="match status" value="1"/>
</dbReference>
<keyword evidence="3 13" id="KW-0732">Signal</keyword>
<dbReference type="GO" id="GO:0008270">
    <property type="term" value="F:zinc ion binding"/>
    <property type="evidence" value="ECO:0007669"/>
    <property type="project" value="UniProtKB-UniRule"/>
</dbReference>
<comment type="caution">
    <text evidence="15">The sequence shown here is derived from an EMBL/GenBank/DDBJ whole genome shotgun (WGS) entry which is preliminary data.</text>
</comment>
<organism evidence="15 16">
    <name type="scientific">Takifugu flavidus</name>
    <name type="common">sansaifugu</name>
    <dbReference type="NCBI Taxonomy" id="433684"/>
    <lineage>
        <taxon>Eukaryota</taxon>
        <taxon>Metazoa</taxon>
        <taxon>Chordata</taxon>
        <taxon>Craniata</taxon>
        <taxon>Vertebrata</taxon>
        <taxon>Euteleostomi</taxon>
        <taxon>Actinopterygii</taxon>
        <taxon>Neopterygii</taxon>
        <taxon>Teleostei</taxon>
        <taxon>Neoteleostei</taxon>
        <taxon>Acanthomorphata</taxon>
        <taxon>Eupercaria</taxon>
        <taxon>Tetraodontiformes</taxon>
        <taxon>Tetradontoidea</taxon>
        <taxon>Tetraodontidae</taxon>
        <taxon>Takifugu</taxon>
    </lineage>
</organism>
<dbReference type="InterPro" id="IPR024079">
    <property type="entry name" value="MetalloPept_cat_dom_sf"/>
</dbReference>
<dbReference type="InterPro" id="IPR006026">
    <property type="entry name" value="Peptidase_Metallo"/>
</dbReference>
<evidence type="ECO:0000256" key="2">
    <source>
        <dbReference type="ARBA" id="ARBA00022723"/>
    </source>
</evidence>
<feature type="active site" evidence="12">
    <location>
        <position position="163"/>
    </location>
</feature>
<keyword evidence="7" id="KW-0865">Zymogen</keyword>
<evidence type="ECO:0000256" key="7">
    <source>
        <dbReference type="ARBA" id="ARBA00023145"/>
    </source>
</evidence>
<evidence type="ECO:0000313" key="16">
    <source>
        <dbReference type="Proteomes" id="UP000324091"/>
    </source>
</evidence>
<feature type="domain" description="Peptidase M12A" evidence="14">
    <location>
        <begin position="64"/>
        <end position="291"/>
    </location>
</feature>
<dbReference type="InterPro" id="IPR001506">
    <property type="entry name" value="Peptidase_M12A"/>
</dbReference>
<accession>A0A5C6N5Y4</accession>
<evidence type="ECO:0000256" key="12">
    <source>
        <dbReference type="PROSITE-ProRule" id="PRU01211"/>
    </source>
</evidence>
<feature type="binding site" evidence="12">
    <location>
        <position position="172"/>
    </location>
    <ligand>
        <name>Zn(2+)</name>
        <dbReference type="ChEBI" id="CHEBI:29105"/>
        <note>catalytic</note>
    </ligand>
</feature>
<keyword evidence="1 12" id="KW-0645">Protease</keyword>
<keyword evidence="5 12" id="KW-0862">Zinc</keyword>
<feature type="signal peptide" evidence="13">
    <location>
        <begin position="1"/>
        <end position="18"/>
    </location>
</feature>
<evidence type="ECO:0000259" key="14">
    <source>
        <dbReference type="PROSITE" id="PS51864"/>
    </source>
</evidence>
<keyword evidence="2 12" id="KW-0479">Metal-binding</keyword>
<dbReference type="Pfam" id="PF01400">
    <property type="entry name" value="Astacin"/>
    <property type="match status" value="1"/>
</dbReference>
<dbReference type="GO" id="GO:0042588">
    <property type="term" value="C:zymogen granule"/>
    <property type="evidence" value="ECO:0007669"/>
    <property type="project" value="UniProtKB-SubCell"/>
</dbReference>
<dbReference type="Gene3D" id="3.40.390.10">
    <property type="entry name" value="Collagenase (Catalytic Domain)"/>
    <property type="match status" value="1"/>
</dbReference>
<proteinExistence type="predicted"/>
<comment type="caution">
    <text evidence="12">Lacks conserved residue(s) required for the propagation of feature annotation.</text>
</comment>
<comment type="subcellular location">
    <subcellularLocation>
        <location evidence="11">Zymogen granule</location>
    </subcellularLocation>
</comment>
<dbReference type="PANTHER" id="PTHR10127:SF839">
    <property type="entry name" value="HATCHING ENZYME 1.2-RELATED"/>
    <property type="match status" value="1"/>
</dbReference>
<dbReference type="PRINTS" id="PR00480">
    <property type="entry name" value="ASTACIN"/>
</dbReference>
<feature type="binding site" evidence="12">
    <location>
        <position position="166"/>
    </location>
    <ligand>
        <name>Zn(2+)</name>
        <dbReference type="ChEBI" id="CHEBI:29105"/>
        <note>catalytic</note>
    </ligand>
</feature>
<evidence type="ECO:0000256" key="4">
    <source>
        <dbReference type="ARBA" id="ARBA00022801"/>
    </source>
</evidence>
<evidence type="ECO:0000256" key="5">
    <source>
        <dbReference type="ARBA" id="ARBA00022833"/>
    </source>
</evidence>
<reference evidence="15 16" key="1">
    <citation type="submission" date="2019-04" db="EMBL/GenBank/DDBJ databases">
        <title>Chromosome genome assembly for Takifugu flavidus.</title>
        <authorList>
            <person name="Xiao S."/>
        </authorList>
    </citation>
    <scope>NUCLEOTIDE SEQUENCE [LARGE SCALE GENOMIC DNA]</scope>
    <source>
        <strain evidence="15">HTHZ2018</strain>
        <tissue evidence="15">Muscle</tissue>
    </source>
</reference>
<keyword evidence="4 12" id="KW-0378">Hydrolase</keyword>
<evidence type="ECO:0000256" key="1">
    <source>
        <dbReference type="ARBA" id="ARBA00022670"/>
    </source>
</evidence>
<dbReference type="SUPFAM" id="SSF55486">
    <property type="entry name" value="Metalloproteases ('zincins'), catalytic domain"/>
    <property type="match status" value="1"/>
</dbReference>
<evidence type="ECO:0000256" key="13">
    <source>
        <dbReference type="RuleBase" id="RU361183"/>
    </source>
</evidence>
<protein>
    <recommendedName>
        <fullName evidence="13">Metalloendopeptidase</fullName>
        <ecNumber evidence="13">3.4.24.-</ecNumber>
    </recommendedName>
</protein>
<evidence type="ECO:0000256" key="6">
    <source>
        <dbReference type="ARBA" id="ARBA00023049"/>
    </source>
</evidence>
<comment type="cofactor">
    <cofactor evidence="12 13">
        <name>Zn(2+)</name>
        <dbReference type="ChEBI" id="CHEBI:29105"/>
    </cofactor>
    <text evidence="12 13">Binds 1 zinc ion per subunit.</text>
</comment>
<evidence type="ECO:0000256" key="8">
    <source>
        <dbReference type="ARBA" id="ARBA00023157"/>
    </source>
</evidence>
<evidence type="ECO:0000256" key="10">
    <source>
        <dbReference type="ARBA" id="ARBA00023329"/>
    </source>
</evidence>
<dbReference type="FunFam" id="3.40.390.10:FF:000040">
    <property type="entry name" value="Metalloendopeptidase"/>
    <property type="match status" value="1"/>
</dbReference>
<evidence type="ECO:0000256" key="11">
    <source>
        <dbReference type="ARBA" id="ARBA00024324"/>
    </source>
</evidence>
<dbReference type="Proteomes" id="UP000324091">
    <property type="component" value="Chromosome 4"/>
</dbReference>
<keyword evidence="16" id="KW-1185">Reference proteome</keyword>
<sequence>MTPYVSLLLLLLLGLSQAQPVKEEGSKAVDEEAPVDISTRILSSNNGSKQILLEGDLVAPKSRNAMKCWSQSCLWPKGSNGLVVIPYTISNVYDGWERQIIENAMQSFHSTTCIRFVPRTNEYDYIMVENGDGCYSSLGKEGYGQVLSINRQGCVYYGVVQHEIMHALGFQHEQTRSDRDYYVRINWENIYSDMAFNFYLQDTNNLNTPYDYGSIMHYGRTAFSMYNGVETITPIPDPHIDWPKGRHVLLGHPEGQSALWLLKTKFSSNTNEIMSPPLILLNYDMFTIKLL</sequence>
<evidence type="ECO:0000256" key="9">
    <source>
        <dbReference type="ARBA" id="ARBA00023180"/>
    </source>
</evidence>
<keyword evidence="6 12" id="KW-0482">Metalloprotease</keyword>